<reference evidence="2 5" key="2">
    <citation type="submission" date="2020-09" db="EMBL/GenBank/DDBJ databases">
        <authorList>
            <person name="Kittiwongwattana C."/>
        </authorList>
    </citation>
    <scope>NUCLEOTIDE SEQUENCE</scope>
    <source>
        <strain evidence="3 5">1303</strain>
        <strain evidence="2">1310</strain>
    </source>
</reference>
<name>A0AAE6ZHK8_9BACT</name>
<proteinExistence type="predicted"/>
<keyword evidence="1" id="KW-1133">Transmembrane helix</keyword>
<dbReference type="AlphaFoldDB" id="A0AAE6ZHK8"/>
<keyword evidence="1" id="KW-0812">Transmembrane</keyword>
<dbReference type="EMBL" id="CP051205">
    <property type="protein sequence ID" value="QJB33293.1"/>
    <property type="molecule type" value="Genomic_DNA"/>
</dbReference>
<dbReference type="KEGG" id="coy:HF329_19025"/>
<gene>
    <name evidence="3" type="ORF">HF324_18890</name>
    <name evidence="2" type="ORF">HF329_19025</name>
</gene>
<keyword evidence="5" id="KW-1185">Reference proteome</keyword>
<dbReference type="RefSeq" id="WP_168806346.1">
    <property type="nucleotide sequence ID" value="NZ_CP051204.2"/>
</dbReference>
<accession>A0AAE6ZHK8</accession>
<evidence type="ECO:0000256" key="1">
    <source>
        <dbReference type="SAM" id="Phobius"/>
    </source>
</evidence>
<evidence type="ECO:0000313" key="4">
    <source>
        <dbReference type="Proteomes" id="UP000502421"/>
    </source>
</evidence>
<feature type="transmembrane region" description="Helical" evidence="1">
    <location>
        <begin position="7"/>
        <end position="28"/>
    </location>
</feature>
<evidence type="ECO:0000313" key="2">
    <source>
        <dbReference type="EMBL" id="QJB33293.1"/>
    </source>
</evidence>
<dbReference type="Proteomes" id="UP000503144">
    <property type="component" value="Chromosome"/>
</dbReference>
<evidence type="ECO:0000313" key="5">
    <source>
        <dbReference type="Proteomes" id="UP000503144"/>
    </source>
</evidence>
<feature type="transmembrane region" description="Helical" evidence="1">
    <location>
        <begin position="48"/>
        <end position="67"/>
    </location>
</feature>
<keyword evidence="1" id="KW-0472">Membrane</keyword>
<protein>
    <submittedName>
        <fullName evidence="2">Uncharacterized protein</fullName>
    </submittedName>
</protein>
<reference evidence="4" key="1">
    <citation type="submission" date="2020-04" db="EMBL/GenBank/DDBJ databases">
        <authorList>
            <person name="Kittiwongwattana C."/>
        </authorList>
    </citation>
    <scope>NUCLEOTIDE SEQUENCE [LARGE SCALE GENOMIC DNA]</scope>
    <source>
        <strain evidence="4">1310</strain>
    </source>
</reference>
<evidence type="ECO:0000313" key="3">
    <source>
        <dbReference type="EMBL" id="QJB39813.1"/>
    </source>
</evidence>
<organism evidence="2 4">
    <name type="scientific">Chitinophaga oryzae</name>
    <dbReference type="NCBI Taxonomy" id="2725414"/>
    <lineage>
        <taxon>Bacteria</taxon>
        <taxon>Pseudomonadati</taxon>
        <taxon>Bacteroidota</taxon>
        <taxon>Chitinophagia</taxon>
        <taxon>Chitinophagales</taxon>
        <taxon>Chitinophagaceae</taxon>
        <taxon>Chitinophaga</taxon>
    </lineage>
</organism>
<sequence length="89" mass="10049">MHPVLRIILGIVVLMAGLYALFSTIMFIRVMINIHPVVRNGGYTTDYLLRSGGMLAGGLVLTGYFFYRAYKLLKPRKKEAPIELLGEEF</sequence>
<dbReference type="Proteomes" id="UP000502421">
    <property type="component" value="Chromosome"/>
</dbReference>
<dbReference type="EMBL" id="CP051204">
    <property type="protein sequence ID" value="QJB39813.1"/>
    <property type="molecule type" value="Genomic_DNA"/>
</dbReference>